<feature type="region of interest" description="Disordered" evidence="1">
    <location>
        <begin position="69"/>
        <end position="89"/>
    </location>
</feature>
<dbReference type="AlphaFoldDB" id="A0A087DI59"/>
<comment type="caution">
    <text evidence="2">The sequence shown here is derived from an EMBL/GenBank/DDBJ whole genome shotgun (WGS) entry which is preliminary data.</text>
</comment>
<dbReference type="Proteomes" id="UP000029033">
    <property type="component" value="Unassembled WGS sequence"/>
</dbReference>
<sequence>MPRLSNEQLIELCATPYERLSPTQRRSARSYKRKAMNDESLTQEAERLLEDQPQLSVTQAYYSVMQLNKPKASPKESGPAESPKTGIGRIEEDLPRTVDGLLILTDWPEDIETVHLRPPSKWDHPAATLQSGGIGVIARGMTRRQAMSLRRRIRAGEIIAFRPKGAWRVEIAPDHAQADKWWVLAQYQGR</sequence>
<dbReference type="STRING" id="158787.BSCA_1027"/>
<feature type="region of interest" description="Disordered" evidence="1">
    <location>
        <begin position="19"/>
        <end position="40"/>
    </location>
</feature>
<protein>
    <submittedName>
        <fullName evidence="2">Uncharacterized protein</fullName>
    </submittedName>
</protein>
<evidence type="ECO:0000256" key="1">
    <source>
        <dbReference type="SAM" id="MobiDB-lite"/>
    </source>
</evidence>
<organism evidence="2 3">
    <name type="scientific">Bifidobacterium scardovii</name>
    <dbReference type="NCBI Taxonomy" id="158787"/>
    <lineage>
        <taxon>Bacteria</taxon>
        <taxon>Bacillati</taxon>
        <taxon>Actinomycetota</taxon>
        <taxon>Actinomycetes</taxon>
        <taxon>Bifidobacteriales</taxon>
        <taxon>Bifidobacteriaceae</taxon>
        <taxon>Bifidobacterium</taxon>
    </lineage>
</organism>
<gene>
    <name evidence="2" type="ORF">BSCA_1027</name>
</gene>
<dbReference type="GeneID" id="85166006"/>
<proteinExistence type="predicted"/>
<reference evidence="2 3" key="1">
    <citation type="submission" date="2014-03" db="EMBL/GenBank/DDBJ databases">
        <title>Genomics of Bifidobacteria.</title>
        <authorList>
            <person name="Ventura M."/>
            <person name="Milani C."/>
            <person name="Lugli G.A."/>
        </authorList>
    </citation>
    <scope>NUCLEOTIDE SEQUENCE [LARGE SCALE GENOMIC DNA]</scope>
    <source>
        <strain evidence="2 3">LMG 21589</strain>
    </source>
</reference>
<name>A0A087DI59_9BIFI</name>
<evidence type="ECO:0000313" key="2">
    <source>
        <dbReference type="EMBL" id="KFI95209.1"/>
    </source>
</evidence>
<accession>A0A087DI59</accession>
<dbReference type="eggNOG" id="ENOG5030H01">
    <property type="taxonomic scope" value="Bacteria"/>
</dbReference>
<keyword evidence="3" id="KW-1185">Reference proteome</keyword>
<evidence type="ECO:0000313" key="3">
    <source>
        <dbReference type="Proteomes" id="UP000029033"/>
    </source>
</evidence>
<dbReference type="RefSeq" id="WP_033519695.1">
    <property type="nucleotide sequence ID" value="NZ_CAUPKV010000009.1"/>
</dbReference>
<dbReference type="EMBL" id="JGZO01000004">
    <property type="protein sequence ID" value="KFI95209.1"/>
    <property type="molecule type" value="Genomic_DNA"/>
</dbReference>
<dbReference type="OrthoDB" id="3242148at2"/>